<dbReference type="OrthoDB" id="415822at2759"/>
<dbReference type="Gene3D" id="4.10.60.10">
    <property type="entry name" value="Zinc finger, CCHC-type"/>
    <property type="match status" value="1"/>
</dbReference>
<feature type="region of interest" description="Disordered" evidence="2">
    <location>
        <begin position="270"/>
        <end position="362"/>
    </location>
</feature>
<dbReference type="PROSITE" id="PS50158">
    <property type="entry name" value="ZF_CCHC"/>
    <property type="match status" value="1"/>
</dbReference>
<dbReference type="CDD" id="cd01650">
    <property type="entry name" value="RT_nLTR_like"/>
    <property type="match status" value="1"/>
</dbReference>
<dbReference type="InterPro" id="IPR005135">
    <property type="entry name" value="Endo/exonuclease/phosphatase"/>
</dbReference>
<dbReference type="Pfam" id="PF00078">
    <property type="entry name" value="RVT_1"/>
    <property type="match status" value="1"/>
</dbReference>
<feature type="compositionally biased region" description="Low complexity" evidence="2">
    <location>
        <begin position="328"/>
        <end position="352"/>
    </location>
</feature>
<dbReference type="GO" id="GO:0008270">
    <property type="term" value="F:zinc ion binding"/>
    <property type="evidence" value="ECO:0007669"/>
    <property type="project" value="UniProtKB-KW"/>
</dbReference>
<accession>A0A9R0DRG0</accession>
<evidence type="ECO:0000313" key="5">
    <source>
        <dbReference type="RefSeq" id="XP_050551740.1"/>
    </source>
</evidence>
<dbReference type="Proteomes" id="UP000829999">
    <property type="component" value="Chromosome 1"/>
</dbReference>
<dbReference type="SUPFAM" id="SSF56672">
    <property type="entry name" value="DNA/RNA polymerases"/>
    <property type="match status" value="1"/>
</dbReference>
<keyword evidence="4" id="KW-1185">Reference proteome</keyword>
<dbReference type="SUPFAM" id="SSF56219">
    <property type="entry name" value="DNase I-like"/>
    <property type="match status" value="1"/>
</dbReference>
<feature type="compositionally biased region" description="Basic and acidic residues" evidence="2">
    <location>
        <begin position="276"/>
        <end position="285"/>
    </location>
</feature>
<protein>
    <submittedName>
        <fullName evidence="5">Uncharacterized protein LOC118270061</fullName>
    </submittedName>
</protein>
<gene>
    <name evidence="5" type="primary">LOC118270061</name>
</gene>
<evidence type="ECO:0000259" key="3">
    <source>
        <dbReference type="PROSITE" id="PS50158"/>
    </source>
</evidence>
<feature type="compositionally biased region" description="Basic and acidic residues" evidence="2">
    <location>
        <begin position="189"/>
        <end position="205"/>
    </location>
</feature>
<keyword evidence="1" id="KW-0862">Zinc</keyword>
<dbReference type="InterPro" id="IPR043502">
    <property type="entry name" value="DNA/RNA_pol_sf"/>
</dbReference>
<evidence type="ECO:0000256" key="1">
    <source>
        <dbReference type="PROSITE-ProRule" id="PRU00047"/>
    </source>
</evidence>
<feature type="region of interest" description="Disordered" evidence="2">
    <location>
        <begin position="189"/>
        <end position="235"/>
    </location>
</feature>
<feature type="domain" description="CCHC-type" evidence="3">
    <location>
        <begin position="560"/>
        <end position="573"/>
    </location>
</feature>
<evidence type="ECO:0000313" key="4">
    <source>
        <dbReference type="Proteomes" id="UP000829999"/>
    </source>
</evidence>
<dbReference type="SUPFAM" id="SSF57756">
    <property type="entry name" value="Retrovirus zinc finger-like domains"/>
    <property type="match status" value="1"/>
</dbReference>
<reference evidence="5" key="1">
    <citation type="submission" date="2025-08" db="UniProtKB">
        <authorList>
            <consortium name="RefSeq"/>
        </authorList>
    </citation>
    <scope>IDENTIFICATION</scope>
    <source>
        <tissue evidence="5">Whole larval tissue</tissue>
    </source>
</reference>
<dbReference type="RefSeq" id="XP_050551740.1">
    <property type="nucleotide sequence ID" value="XM_050695783.1"/>
</dbReference>
<dbReference type="Pfam" id="PF14529">
    <property type="entry name" value="Exo_endo_phos_2"/>
    <property type="match status" value="1"/>
</dbReference>
<keyword evidence="1" id="KW-0863">Zinc-finger</keyword>
<sequence length="1259" mass="136737">MDLNQTPPTEEEERAGELSSPAAAAELHAESGENRSRRTSSTRKRPVNKSSDEEGLPAPKLPTSRRGRRQTREASASQPRRDRHGRFVRSDTPAASEVESDIGVTIEDPCDGGESTASLGSSKADLNAAKREQRKAVAADEVSEMVATKSGSLKGTFTRGLKEAAADIKEAVALLLNRTTSDEVAKLREENSRLRNDLDDLRRQVAELSSQQRPAADDAVPAPAPPPQPNSLRTDEEVERIVRLCMLQCGSMVNARLEAISRRLPAETLRPPLAADARRTEERPRPGPPVEKPAEGAPLRGQPTSAGSKGETWAKVVGRKKARKAVKKAAAAARVPGRTAKAAAQPAQQTTRGGRKGPKIRAPRSEAVTLTLQPGAAERGVTYQSVIAEAKAKIKLPDLGLESVTLRQAATGARLFKVPGAVSDSAKKADALAAKIREVLNPEDVRVSRPMKTAELRIAGLDDSVTTEEVVAAAARSGECPPDNVRAGDIRADASGLGVVWIRCPVASAKKIAESGRLLIGWVAARVKLLQPRALQCFRCLEKGHVRAKCTAEIDRSDLCYRCGQPGHKATQCSAALNCSLCSAAGKPAGHKVGGGACGAPATNKAQTRRKRTRRGALSLPGKPRHPRRPGNINHCARAQDLLVQSIAEWSIDVAVVAEPYFIPARDNWLGCADGLVAIIGGTLIDPSRGRGWVAAVSGGIAIVGAYFSPNKSLADFESFLVELGAVVGRHHPRPVLVLGDLNAKSSAWGSPVTDPRGEVLEEWAITTGLVVLNRGSEYTCVRQRGGSIVDVSFASPSAAGRVRDWRVAVEVETLSDHRYIRFDVSARTASGRQSTAPINDGPRWALKRIDREILEEAALVQSWNWESTTTGPVDVEAMALRFRGAMTQICDASMPRVRPQSARRQVYWWTDEIAQLRVACVAVRRRYTRYRRRRRRDPVEEDALYQAYRTSKETLWRAIADSKSRAREELLGSLDRDPWGRPYRWVRGKLRPWAPPLTQSMDPQLLEAVVSALFPERAEYVPPAMAPPSATDSPAEESTDVPEVTQAEMRAAVLRLRAKNTAPGPDGVPGRALVLALKELEPQLRGIFTACLGQGQFPSVWKEGKLVLLRKEGRPADSPSAYRPIVLLDEAGKLFERIIANRLVSHLCREGPNLDDNQFGFRQGRSTIDAIMRVRTLAEETVSQGGVVLAVSLDISNAFNTLPWSCIREALSYHRVPSYLRRTVGAFLEGELPPGADLTCYADDTLVTARGARTGKRR</sequence>
<feature type="compositionally biased region" description="Basic residues" evidence="2">
    <location>
        <begin position="37"/>
        <end position="47"/>
    </location>
</feature>
<dbReference type="PANTHER" id="PTHR19446">
    <property type="entry name" value="REVERSE TRANSCRIPTASES"/>
    <property type="match status" value="1"/>
</dbReference>
<dbReference type="SMART" id="SM00343">
    <property type="entry name" value="ZnF_C2HC"/>
    <property type="match status" value="2"/>
</dbReference>
<dbReference type="InterPro" id="IPR001878">
    <property type="entry name" value="Znf_CCHC"/>
</dbReference>
<dbReference type="GO" id="GO:0003676">
    <property type="term" value="F:nucleic acid binding"/>
    <property type="evidence" value="ECO:0007669"/>
    <property type="project" value="InterPro"/>
</dbReference>
<dbReference type="InterPro" id="IPR036691">
    <property type="entry name" value="Endo/exonu/phosph_ase_sf"/>
</dbReference>
<feature type="compositionally biased region" description="Basic residues" evidence="2">
    <location>
        <begin position="317"/>
        <end position="327"/>
    </location>
</feature>
<proteinExistence type="predicted"/>
<dbReference type="GO" id="GO:0071897">
    <property type="term" value="P:DNA biosynthetic process"/>
    <property type="evidence" value="ECO:0007669"/>
    <property type="project" value="UniProtKB-ARBA"/>
</dbReference>
<name>A0A9R0DRG0_SPOFR</name>
<feature type="compositionally biased region" description="Basic residues" evidence="2">
    <location>
        <begin position="353"/>
        <end position="362"/>
    </location>
</feature>
<keyword evidence="1" id="KW-0479">Metal-binding</keyword>
<dbReference type="CDD" id="cd09077">
    <property type="entry name" value="R1-I-EN"/>
    <property type="match status" value="1"/>
</dbReference>
<feature type="compositionally biased region" description="Basic and acidic residues" evidence="2">
    <location>
        <begin position="27"/>
        <end position="36"/>
    </location>
</feature>
<organism evidence="4 5">
    <name type="scientific">Spodoptera frugiperda</name>
    <name type="common">Fall armyworm</name>
    <dbReference type="NCBI Taxonomy" id="7108"/>
    <lineage>
        <taxon>Eukaryota</taxon>
        <taxon>Metazoa</taxon>
        <taxon>Ecdysozoa</taxon>
        <taxon>Arthropoda</taxon>
        <taxon>Hexapoda</taxon>
        <taxon>Insecta</taxon>
        <taxon>Pterygota</taxon>
        <taxon>Neoptera</taxon>
        <taxon>Endopterygota</taxon>
        <taxon>Lepidoptera</taxon>
        <taxon>Glossata</taxon>
        <taxon>Ditrysia</taxon>
        <taxon>Noctuoidea</taxon>
        <taxon>Noctuidae</taxon>
        <taxon>Amphipyrinae</taxon>
        <taxon>Spodoptera</taxon>
    </lineage>
</organism>
<dbReference type="Gene3D" id="3.60.10.10">
    <property type="entry name" value="Endonuclease/exonuclease/phosphatase"/>
    <property type="match status" value="1"/>
</dbReference>
<dbReference type="AlphaFoldDB" id="A0A9R0DRG0"/>
<dbReference type="Pfam" id="PF00098">
    <property type="entry name" value="zf-CCHC"/>
    <property type="match status" value="1"/>
</dbReference>
<dbReference type="GeneID" id="118270061"/>
<dbReference type="InterPro" id="IPR036875">
    <property type="entry name" value="Znf_CCHC_sf"/>
</dbReference>
<feature type="region of interest" description="Disordered" evidence="2">
    <location>
        <begin position="596"/>
        <end position="632"/>
    </location>
</feature>
<dbReference type="InterPro" id="IPR000477">
    <property type="entry name" value="RT_dom"/>
</dbReference>
<evidence type="ECO:0000256" key="2">
    <source>
        <dbReference type="SAM" id="MobiDB-lite"/>
    </source>
</evidence>
<feature type="region of interest" description="Disordered" evidence="2">
    <location>
        <begin position="1"/>
        <end position="126"/>
    </location>
</feature>
<dbReference type="GO" id="GO:0003824">
    <property type="term" value="F:catalytic activity"/>
    <property type="evidence" value="ECO:0007669"/>
    <property type="project" value="InterPro"/>
</dbReference>